<name>A0A4Z0A638_9AGAM</name>
<evidence type="ECO:0000313" key="2">
    <source>
        <dbReference type="Proteomes" id="UP000298061"/>
    </source>
</evidence>
<dbReference type="Proteomes" id="UP000298061">
    <property type="component" value="Unassembled WGS sequence"/>
</dbReference>
<gene>
    <name evidence="1" type="ORF">EWM64_g1547</name>
</gene>
<sequence>MEADTTRMSRSKKCFEVSIAPPPEDSHKFLPYELRDFCNKMPLDSVETLLVEYENDDEKLGEDIARLLASHLPGVRSLAAQEETMKYILQVMHPQADGSGPGFPLLRELEVYDEHSSSEVQQQLLISLADCLVARKESGKAADMEELEFAHRIIPPDYLQDLEHASDKVALDQALRTLNLYSSRVVRLPSSSALDW</sequence>
<accession>A0A4Z0A638</accession>
<proteinExistence type="predicted"/>
<dbReference type="EMBL" id="SFCI01000106">
    <property type="protein sequence ID" value="TFY82472.1"/>
    <property type="molecule type" value="Genomic_DNA"/>
</dbReference>
<evidence type="ECO:0000313" key="1">
    <source>
        <dbReference type="EMBL" id="TFY82472.1"/>
    </source>
</evidence>
<dbReference type="AlphaFoldDB" id="A0A4Z0A638"/>
<comment type="caution">
    <text evidence="1">The sequence shown here is derived from an EMBL/GenBank/DDBJ whole genome shotgun (WGS) entry which is preliminary data.</text>
</comment>
<keyword evidence="2" id="KW-1185">Reference proteome</keyword>
<organism evidence="1 2">
    <name type="scientific">Hericium alpestre</name>
    <dbReference type="NCBI Taxonomy" id="135208"/>
    <lineage>
        <taxon>Eukaryota</taxon>
        <taxon>Fungi</taxon>
        <taxon>Dikarya</taxon>
        <taxon>Basidiomycota</taxon>
        <taxon>Agaricomycotina</taxon>
        <taxon>Agaricomycetes</taxon>
        <taxon>Russulales</taxon>
        <taxon>Hericiaceae</taxon>
        <taxon>Hericium</taxon>
    </lineage>
</organism>
<protein>
    <submittedName>
        <fullName evidence="1">Uncharacterized protein</fullName>
    </submittedName>
</protein>
<reference evidence="1 2" key="1">
    <citation type="submission" date="2019-02" db="EMBL/GenBank/DDBJ databases">
        <title>Genome sequencing of the rare red list fungi Hericium alpestre (H. flagellum).</title>
        <authorList>
            <person name="Buettner E."/>
            <person name="Kellner H."/>
        </authorList>
    </citation>
    <scope>NUCLEOTIDE SEQUENCE [LARGE SCALE GENOMIC DNA]</scope>
    <source>
        <strain evidence="1 2">DSM 108284</strain>
    </source>
</reference>